<evidence type="ECO:0000313" key="1">
    <source>
        <dbReference type="EMBL" id="MBA8916267.1"/>
    </source>
</evidence>
<reference evidence="1 2" key="1">
    <citation type="submission" date="2020-08" db="EMBL/GenBank/DDBJ databases">
        <title>Genomic Encyclopedia of Type Strains, Phase IV (KMG-IV): sequencing the most valuable type-strain genomes for metagenomic binning, comparative biology and taxonomic classification.</title>
        <authorList>
            <person name="Goeker M."/>
        </authorList>
    </citation>
    <scope>NUCLEOTIDE SEQUENCE [LARGE SCALE GENOMIC DNA]</scope>
    <source>
        <strain evidence="1 2">DSM 11490</strain>
    </source>
</reference>
<proteinExistence type="predicted"/>
<dbReference type="AlphaFoldDB" id="A0AA40S8I6"/>
<dbReference type="RefSeq" id="WP_182556945.1">
    <property type="nucleotide sequence ID" value="NZ_BPRF01000049.1"/>
</dbReference>
<name>A0AA40S8I6_9HYPH</name>
<sequence length="634" mass="71626">MFNNYYPALESSFCINEDRTVAIDIGDRQVLLTKHDGSPYFPLDNIDSYREIRDIDPIFIFEFLDGDNSCYVSIFDSNLVLLCENLQYGEPHYQELIGRCVALDLTNAVARLARRNNKGEESAIKSNRFQTASTAVRKLLAKLACEHALSEPYILNIESPKDVPPLFVQQCGVVRKISGEACIDLFTQRSAELFAGFISSNRMQVSDLSDGVPLDLSCVICMSEFHYAYCFNSSRGDRLIVIFVTTHHTAVMGVYYPESDIVIYNHTANDVMRECKNIASYIGFDARRSFLQNLFGYDMVIKGITKASPPFYVVRERHLGHHLWNELGGIHELLSKNLHLRIKILITAGTESEVYGKIDDIYPALKGRVIRYALRPEQFSDFAHKNNIIPFRYTTQSVNRSTASKIMLASDRTAPATDREILYQARQEKRAIVVLGIRLNDRTLEEPLPFFVATISKLNAICGPLLVVVDGYNAPNRASKLDVSLQNMIEAESEFFTQLTSYLVGLDVILVSNIGKSMSVSIFWAANSDFFVAIWGAGLAKYRWIANLPGVIVSSKWNIEQRADFRIYETSQYMDNPTPVIYPPASIISDSSFDVGGNRTDEPEGLRNFRVNLDGWLSFLDISCSQYRRETLNG</sequence>
<gene>
    <name evidence="1" type="ORF">HNR51_005388</name>
</gene>
<protein>
    <submittedName>
        <fullName evidence="1">Uncharacterized protein</fullName>
    </submittedName>
</protein>
<organism evidence="1 2">
    <name type="scientific">Methylorubrum thiocyanatum</name>
    <dbReference type="NCBI Taxonomy" id="47958"/>
    <lineage>
        <taxon>Bacteria</taxon>
        <taxon>Pseudomonadati</taxon>
        <taxon>Pseudomonadota</taxon>
        <taxon>Alphaproteobacteria</taxon>
        <taxon>Hyphomicrobiales</taxon>
        <taxon>Methylobacteriaceae</taxon>
        <taxon>Methylorubrum</taxon>
    </lineage>
</organism>
<dbReference type="EMBL" id="JACJIB010000021">
    <property type="protein sequence ID" value="MBA8916267.1"/>
    <property type="molecule type" value="Genomic_DNA"/>
</dbReference>
<comment type="caution">
    <text evidence="1">The sequence shown here is derived from an EMBL/GenBank/DDBJ whole genome shotgun (WGS) entry which is preliminary data.</text>
</comment>
<evidence type="ECO:0000313" key="2">
    <source>
        <dbReference type="Proteomes" id="UP000543554"/>
    </source>
</evidence>
<accession>A0AA40S8I6</accession>
<dbReference type="Proteomes" id="UP000543554">
    <property type="component" value="Unassembled WGS sequence"/>
</dbReference>
<keyword evidence="2" id="KW-1185">Reference proteome</keyword>